<evidence type="ECO:0000259" key="1">
    <source>
        <dbReference type="Pfam" id="PF13614"/>
    </source>
</evidence>
<feature type="domain" description="AAA" evidence="1">
    <location>
        <begin position="64"/>
        <end position="230"/>
    </location>
</feature>
<evidence type="ECO:0000313" key="3">
    <source>
        <dbReference type="Proteomes" id="UP000002973"/>
    </source>
</evidence>
<dbReference type="SUPFAM" id="SSF52540">
    <property type="entry name" value="P-loop containing nucleoside triphosphate hydrolases"/>
    <property type="match status" value="1"/>
</dbReference>
<dbReference type="EMBL" id="AECT01000063">
    <property type="protein sequence ID" value="EFU21414.1"/>
    <property type="molecule type" value="Genomic_DNA"/>
</dbReference>
<organism evidence="2 3">
    <name type="scientific">Streptococcus anginosus F0211</name>
    <dbReference type="NCBI Taxonomy" id="706437"/>
    <lineage>
        <taxon>Bacteria</taxon>
        <taxon>Bacillati</taxon>
        <taxon>Bacillota</taxon>
        <taxon>Bacilli</taxon>
        <taxon>Lactobacillales</taxon>
        <taxon>Streptococcaceae</taxon>
        <taxon>Streptococcus</taxon>
        <taxon>Streptococcus anginosus group</taxon>
    </lineage>
</organism>
<protein>
    <recommendedName>
        <fullName evidence="1">AAA domain-containing protein</fullName>
    </recommendedName>
</protein>
<gene>
    <name evidence="2" type="ORF">HMPREF0813_01979</name>
</gene>
<comment type="caution">
    <text evidence="2">The sequence shown here is derived from an EMBL/GenBank/DDBJ whole genome shotgun (WGS) entry which is preliminary data.</text>
</comment>
<evidence type="ECO:0000313" key="2">
    <source>
        <dbReference type="EMBL" id="EFU21414.1"/>
    </source>
</evidence>
<proteinExistence type="predicted"/>
<dbReference type="InterPro" id="IPR027417">
    <property type="entry name" value="P-loop_NTPase"/>
</dbReference>
<dbReference type="AlphaFoldDB" id="E6J3X6"/>
<sequence>MIRSLSKYIKSYLIFYVFFLDKVVECDIINIKLFNKTLNNENKLLNNKVCIKIYRRRKMTKIYTTNIKKGGVGKTTITFNGAFYLAVKKNKRVLLIDLDDSCNLTKRFIDYYEEPIPEISTVKALFSDVVPVPLRLTDHLSIIAGYDHLNELTKEVEAGKGRGYLLSWYYSQLDFIEANYDYILIDTHNDFSIFTNNAIAVSDVVLAIADIDEDAIEKLKLEERQIAQLTKDFINPMTNQSFVNTRLIKVGNKVVKNTSDSQAFKRAFEAMMKRDNQFLGYFEGRSLFGKTKTTRQPLTSLEESHQTPSYRQFFKNTWELFDKIYTLPIE</sequence>
<dbReference type="PANTHER" id="PTHR13696:SF99">
    <property type="entry name" value="COBYRINIC ACID AC-DIAMIDE SYNTHASE"/>
    <property type="match status" value="1"/>
</dbReference>
<dbReference type="PANTHER" id="PTHR13696">
    <property type="entry name" value="P-LOOP CONTAINING NUCLEOSIDE TRIPHOSPHATE HYDROLASE"/>
    <property type="match status" value="1"/>
</dbReference>
<dbReference type="CDD" id="cd02042">
    <property type="entry name" value="ParAB_family"/>
    <property type="match status" value="1"/>
</dbReference>
<dbReference type="InterPro" id="IPR050678">
    <property type="entry name" value="DNA_Partitioning_ATPase"/>
</dbReference>
<dbReference type="Gene3D" id="3.40.50.300">
    <property type="entry name" value="P-loop containing nucleotide triphosphate hydrolases"/>
    <property type="match status" value="1"/>
</dbReference>
<dbReference type="eggNOG" id="COG1192">
    <property type="taxonomic scope" value="Bacteria"/>
</dbReference>
<dbReference type="InterPro" id="IPR025669">
    <property type="entry name" value="AAA_dom"/>
</dbReference>
<reference evidence="2 3" key="1">
    <citation type="submission" date="2010-11" db="EMBL/GenBank/DDBJ databases">
        <authorList>
            <person name="Weinstock G."/>
            <person name="Sodergren E."/>
            <person name="Clifton S."/>
            <person name="Fulton L."/>
            <person name="Fulton B."/>
            <person name="Courtney L."/>
            <person name="Fronick C."/>
            <person name="Harrison M."/>
            <person name="Strong C."/>
            <person name="Farmer C."/>
            <person name="Delahaunty K."/>
            <person name="Markovic C."/>
            <person name="Hall O."/>
            <person name="Minx P."/>
            <person name="Tomlinson C."/>
            <person name="Mitreva M."/>
            <person name="Hou S."/>
            <person name="Chen J."/>
            <person name="Wollam A."/>
            <person name="Pepin K.H."/>
            <person name="Johnson M."/>
            <person name="Bhonagiri V."/>
            <person name="Zhang X."/>
            <person name="Suruliraj S."/>
            <person name="Warren W."/>
            <person name="Chinwalla A."/>
            <person name="Mardis E.R."/>
            <person name="Wilson R.K."/>
        </authorList>
    </citation>
    <scope>NUCLEOTIDE SEQUENCE [LARGE SCALE GENOMIC DNA]</scope>
    <source>
        <strain evidence="2 3">F0211</strain>
    </source>
</reference>
<name>E6J3X6_STRAP</name>
<accession>E6J3X6</accession>
<dbReference type="Proteomes" id="UP000002973">
    <property type="component" value="Unassembled WGS sequence"/>
</dbReference>
<dbReference type="Pfam" id="PF13614">
    <property type="entry name" value="AAA_31"/>
    <property type="match status" value="1"/>
</dbReference>